<name>A0A8H5Z9A5_COCSA</name>
<proteinExistence type="predicted"/>
<gene>
    <name evidence="1" type="ORF">GGP41_004537</name>
</gene>
<dbReference type="EMBL" id="WNKQ01000024">
    <property type="protein sequence ID" value="KAF5844344.1"/>
    <property type="molecule type" value="Genomic_DNA"/>
</dbReference>
<reference evidence="1" key="1">
    <citation type="submission" date="2019-11" db="EMBL/GenBank/DDBJ databases">
        <title>Bipolaris sorokiniana Genome sequencing.</title>
        <authorList>
            <person name="Wang H."/>
        </authorList>
    </citation>
    <scope>NUCLEOTIDE SEQUENCE</scope>
</reference>
<dbReference type="Pfam" id="PF12520">
    <property type="entry name" value="DUF3723"/>
    <property type="match status" value="1"/>
</dbReference>
<protein>
    <submittedName>
        <fullName evidence="1">Uncharacterized protein</fullName>
    </submittedName>
</protein>
<comment type="caution">
    <text evidence="1">The sequence shown here is derived from an EMBL/GenBank/DDBJ whole genome shotgun (WGS) entry which is preliminary data.</text>
</comment>
<dbReference type="Proteomes" id="UP000624244">
    <property type="component" value="Unassembled WGS sequence"/>
</dbReference>
<evidence type="ECO:0000313" key="2">
    <source>
        <dbReference type="Proteomes" id="UP000624244"/>
    </source>
</evidence>
<dbReference type="InterPro" id="IPR022198">
    <property type="entry name" value="DUF3723"/>
</dbReference>
<accession>A0A8H5Z9A5</accession>
<dbReference type="AlphaFoldDB" id="A0A8H5Z9A5"/>
<evidence type="ECO:0000313" key="1">
    <source>
        <dbReference type="EMBL" id="KAF5844344.1"/>
    </source>
</evidence>
<sequence length="409" mass="48084">MSKQLERFRYYLGTAQIRLLNLCYSASASDPDDCVGCCISDVEHNLPALIGYFEYQNFLDEAGISKHALYAVGYPPRLVLSGDIQLPCLHSRFRLETAKRDRSRNQDDWWLVDLYSSDAPTSALAQIRQSYMRHVPLCDGEKFLHIQFHERKKDYEVALRWKKLLGAKVKSLHQVLRNDWLRDCLEKLEPFRSLWMGFQLGCFPLILSWRCSQEIEYYLNHMYEIWHTITDGNTHLCDEYTVEKLGGLAPLWSSRDRPIMLPLRELFPAGELFPSRDEFSLVSRRLPSVRDILLQHWYEQHEKNKQQCLLQYSEHDERFFECSDPEDMRTGNSSLQNGSLGLVILRVGLVLRLLKSLLYAIKIQIFHRFVFTCFKNDQIIRSLYLQKNSRQKFIPVKLAKRYLSLACLL</sequence>
<organism evidence="1 2">
    <name type="scientific">Cochliobolus sativus</name>
    <name type="common">Common root rot and spot blotch fungus</name>
    <name type="synonym">Bipolaris sorokiniana</name>
    <dbReference type="NCBI Taxonomy" id="45130"/>
    <lineage>
        <taxon>Eukaryota</taxon>
        <taxon>Fungi</taxon>
        <taxon>Dikarya</taxon>
        <taxon>Ascomycota</taxon>
        <taxon>Pezizomycotina</taxon>
        <taxon>Dothideomycetes</taxon>
        <taxon>Pleosporomycetidae</taxon>
        <taxon>Pleosporales</taxon>
        <taxon>Pleosporineae</taxon>
        <taxon>Pleosporaceae</taxon>
        <taxon>Bipolaris</taxon>
    </lineage>
</organism>